<accession>A0AAD7DU27</accession>
<organism evidence="1 2">
    <name type="scientific">Mycena metata</name>
    <dbReference type="NCBI Taxonomy" id="1033252"/>
    <lineage>
        <taxon>Eukaryota</taxon>
        <taxon>Fungi</taxon>
        <taxon>Dikarya</taxon>
        <taxon>Basidiomycota</taxon>
        <taxon>Agaricomycotina</taxon>
        <taxon>Agaricomycetes</taxon>
        <taxon>Agaricomycetidae</taxon>
        <taxon>Agaricales</taxon>
        <taxon>Marasmiineae</taxon>
        <taxon>Mycenaceae</taxon>
        <taxon>Mycena</taxon>
    </lineage>
</organism>
<dbReference type="AlphaFoldDB" id="A0AAD7DU27"/>
<name>A0AAD7DU27_9AGAR</name>
<keyword evidence="2" id="KW-1185">Reference proteome</keyword>
<dbReference type="EMBL" id="JARKIB010000577">
    <property type="protein sequence ID" value="KAJ7699140.1"/>
    <property type="molecule type" value="Genomic_DNA"/>
</dbReference>
<evidence type="ECO:0000313" key="2">
    <source>
        <dbReference type="Proteomes" id="UP001215598"/>
    </source>
</evidence>
<proteinExistence type="predicted"/>
<protein>
    <submittedName>
        <fullName evidence="1">Uncharacterized protein</fullName>
    </submittedName>
</protein>
<sequence length="329" mass="37093">MSKREQRSGQRPLTALEYDANLKWLRKYRDYSPSLDEQNACKWEERSNRELLEHPIYGSGARTLEVLAELRELRADEAWVLSQGHRPWVQETAQEVVSQQLRDWMPVHKSNMRIQDRLRQGIMTRRLIQRLSGVMDCIVPERANPSSRMAAQLRWNKAHNEAAGLSARLSWSMACLQAEHLSAMEVQDEAQTAIVATRAASTVVQESLNNPPRNWGLKGDGGLQFSRSPVERPRLPPREVVVRGQENVGALPVDEARYWADSIKFSNEELGALAPEIAMSESGNAEAGPSTRAMTDAEEYDWKYPGGLLWAQEQARLGAQHPHPGALLG</sequence>
<gene>
    <name evidence="1" type="ORF">B0H16DRAFT_1484259</name>
</gene>
<evidence type="ECO:0000313" key="1">
    <source>
        <dbReference type="EMBL" id="KAJ7699140.1"/>
    </source>
</evidence>
<reference evidence="1" key="1">
    <citation type="submission" date="2023-03" db="EMBL/GenBank/DDBJ databases">
        <title>Massive genome expansion in bonnet fungi (Mycena s.s.) driven by repeated elements and novel gene families across ecological guilds.</title>
        <authorList>
            <consortium name="Lawrence Berkeley National Laboratory"/>
            <person name="Harder C.B."/>
            <person name="Miyauchi S."/>
            <person name="Viragh M."/>
            <person name="Kuo A."/>
            <person name="Thoen E."/>
            <person name="Andreopoulos B."/>
            <person name="Lu D."/>
            <person name="Skrede I."/>
            <person name="Drula E."/>
            <person name="Henrissat B."/>
            <person name="Morin E."/>
            <person name="Kohler A."/>
            <person name="Barry K."/>
            <person name="LaButti K."/>
            <person name="Morin E."/>
            <person name="Salamov A."/>
            <person name="Lipzen A."/>
            <person name="Mereny Z."/>
            <person name="Hegedus B."/>
            <person name="Baldrian P."/>
            <person name="Stursova M."/>
            <person name="Weitz H."/>
            <person name="Taylor A."/>
            <person name="Grigoriev I.V."/>
            <person name="Nagy L.G."/>
            <person name="Martin F."/>
            <person name="Kauserud H."/>
        </authorList>
    </citation>
    <scope>NUCLEOTIDE SEQUENCE</scope>
    <source>
        <strain evidence="1">CBHHK182m</strain>
    </source>
</reference>
<comment type="caution">
    <text evidence="1">The sequence shown here is derived from an EMBL/GenBank/DDBJ whole genome shotgun (WGS) entry which is preliminary data.</text>
</comment>
<dbReference type="Proteomes" id="UP001215598">
    <property type="component" value="Unassembled WGS sequence"/>
</dbReference>